<keyword evidence="2 3" id="KW-0862">Zinc</keyword>
<feature type="compositionally biased region" description="Basic residues" evidence="4">
    <location>
        <begin position="325"/>
        <end position="337"/>
    </location>
</feature>
<dbReference type="AlphaFoldDB" id="A0AAW2BHS2"/>
<evidence type="ECO:0000256" key="2">
    <source>
        <dbReference type="ARBA" id="ARBA00022833"/>
    </source>
</evidence>
<dbReference type="PANTHER" id="PTHR24209">
    <property type="entry name" value="PROTEIN DA1-RELATED 2"/>
    <property type="match status" value="1"/>
</dbReference>
<dbReference type="InterPro" id="IPR045218">
    <property type="entry name" value="DA1-like"/>
</dbReference>
<dbReference type="EMBL" id="JAZDWU010000012">
    <property type="protein sequence ID" value="KAK9984963.1"/>
    <property type="molecule type" value="Genomic_DNA"/>
</dbReference>
<evidence type="ECO:0000259" key="5">
    <source>
        <dbReference type="PROSITE" id="PS50023"/>
    </source>
</evidence>
<reference evidence="6 7" key="1">
    <citation type="submission" date="2024-01" db="EMBL/GenBank/DDBJ databases">
        <title>A telomere-to-telomere, gap-free genome of sweet tea (Lithocarpus litseifolius).</title>
        <authorList>
            <person name="Zhou J."/>
        </authorList>
    </citation>
    <scope>NUCLEOTIDE SEQUENCE [LARGE SCALE GENOMIC DNA]</scope>
    <source>
        <strain evidence="6">Zhou-2022a</strain>
        <tissue evidence="6">Leaf</tissue>
    </source>
</reference>
<dbReference type="InterPro" id="IPR001781">
    <property type="entry name" value="Znf_LIM"/>
</dbReference>
<feature type="compositionally biased region" description="Polar residues" evidence="4">
    <location>
        <begin position="377"/>
        <end position="386"/>
    </location>
</feature>
<gene>
    <name evidence="6" type="ORF">SO802_034488</name>
</gene>
<comment type="caution">
    <text evidence="6">The sequence shown here is derived from an EMBL/GenBank/DDBJ whole genome shotgun (WGS) entry which is preliminary data.</text>
</comment>
<dbReference type="GO" id="GO:0046872">
    <property type="term" value="F:metal ion binding"/>
    <property type="evidence" value="ECO:0007669"/>
    <property type="project" value="UniProtKB-KW"/>
</dbReference>
<feature type="region of interest" description="Disordered" evidence="4">
    <location>
        <begin position="318"/>
        <end position="337"/>
    </location>
</feature>
<dbReference type="CDD" id="cd09396">
    <property type="entry name" value="LIM_DA1"/>
    <property type="match status" value="1"/>
</dbReference>
<sequence>MKSASSYLIQDTIDHDDTLCAKKESKIESTSPVQDKMEQDDSKHIKKVSKIVSMEEDCNVHSTPLTLSNKKPGSKTPLSRNVDVDMLQLTFPHNVQLKASCVTPSSKPKVTRSQKRSPIVTSQAEVRKVKKRKEIKDSLQESSLGDDEYMNEFEPITEMERSYVTTFLIKILKRAFSTLLPNQWISNQVTGLDKLLSFLEKDKICAGCYTEIGYGRYLNCLNAVWHPECFRCHSCNLPISDNEETPDRVINRNYIWLPPPDRVINRNYTPFSLATEFVMKDPTLHQQHLRVSAKRKAFDLERWKYFCLECNTIPYTARNSSASKPKGRNHTSQSRSHKILRGLKDIRERFREEAKVIQNCLKTTATSRKESPLFNPPNHSFPSNQKTQKESPVFNPSDYSFQGGYPHLRTRLCKKHENHWYLQTGNVMNCEKGSWRYDIPICEVGLEPAMFRSKSACVRS</sequence>
<name>A0AAW2BHS2_9ROSI</name>
<accession>A0AAW2BHS2</accession>
<dbReference type="SMART" id="SM00132">
    <property type="entry name" value="LIM"/>
    <property type="match status" value="1"/>
</dbReference>
<keyword evidence="7" id="KW-1185">Reference proteome</keyword>
<dbReference type="Pfam" id="PF00412">
    <property type="entry name" value="LIM"/>
    <property type="match status" value="1"/>
</dbReference>
<feature type="region of interest" description="Disordered" evidence="4">
    <location>
        <begin position="368"/>
        <end position="392"/>
    </location>
</feature>
<organism evidence="6 7">
    <name type="scientific">Lithocarpus litseifolius</name>
    <dbReference type="NCBI Taxonomy" id="425828"/>
    <lineage>
        <taxon>Eukaryota</taxon>
        <taxon>Viridiplantae</taxon>
        <taxon>Streptophyta</taxon>
        <taxon>Embryophyta</taxon>
        <taxon>Tracheophyta</taxon>
        <taxon>Spermatophyta</taxon>
        <taxon>Magnoliopsida</taxon>
        <taxon>eudicotyledons</taxon>
        <taxon>Gunneridae</taxon>
        <taxon>Pentapetalae</taxon>
        <taxon>rosids</taxon>
        <taxon>fabids</taxon>
        <taxon>Fagales</taxon>
        <taxon>Fagaceae</taxon>
        <taxon>Lithocarpus</taxon>
    </lineage>
</organism>
<keyword evidence="3" id="KW-0440">LIM domain</keyword>
<dbReference type="Gene3D" id="2.10.110.10">
    <property type="entry name" value="Cysteine Rich Protein"/>
    <property type="match status" value="1"/>
</dbReference>
<evidence type="ECO:0000256" key="1">
    <source>
        <dbReference type="ARBA" id="ARBA00022723"/>
    </source>
</evidence>
<dbReference type="Proteomes" id="UP001459277">
    <property type="component" value="Unassembled WGS sequence"/>
</dbReference>
<proteinExistence type="predicted"/>
<evidence type="ECO:0000256" key="4">
    <source>
        <dbReference type="SAM" id="MobiDB-lite"/>
    </source>
</evidence>
<dbReference type="PROSITE" id="PS00478">
    <property type="entry name" value="LIM_DOMAIN_1"/>
    <property type="match status" value="1"/>
</dbReference>
<protein>
    <recommendedName>
        <fullName evidence="5">LIM zinc-binding domain-containing protein</fullName>
    </recommendedName>
</protein>
<evidence type="ECO:0000313" key="7">
    <source>
        <dbReference type="Proteomes" id="UP001459277"/>
    </source>
</evidence>
<dbReference type="GO" id="GO:0043130">
    <property type="term" value="F:ubiquitin binding"/>
    <property type="evidence" value="ECO:0007669"/>
    <property type="project" value="TreeGrafter"/>
</dbReference>
<feature type="domain" description="LIM zinc-binding" evidence="5">
    <location>
        <begin position="203"/>
        <end position="270"/>
    </location>
</feature>
<dbReference type="PROSITE" id="PS50023">
    <property type="entry name" value="LIM_DOMAIN_2"/>
    <property type="match status" value="1"/>
</dbReference>
<evidence type="ECO:0000256" key="3">
    <source>
        <dbReference type="PROSITE-ProRule" id="PRU00125"/>
    </source>
</evidence>
<dbReference type="SUPFAM" id="SSF57716">
    <property type="entry name" value="Glucocorticoid receptor-like (DNA-binding domain)"/>
    <property type="match status" value="1"/>
</dbReference>
<dbReference type="PANTHER" id="PTHR24209:SF31">
    <property type="entry name" value="PROTEIN DA1-LIKE ISOFORM X1"/>
    <property type="match status" value="1"/>
</dbReference>
<feature type="region of interest" description="Disordered" evidence="4">
    <location>
        <begin position="102"/>
        <end position="123"/>
    </location>
</feature>
<keyword evidence="1 3" id="KW-0479">Metal-binding</keyword>
<evidence type="ECO:0000313" key="6">
    <source>
        <dbReference type="EMBL" id="KAK9984963.1"/>
    </source>
</evidence>